<keyword evidence="15" id="KW-1185">Reference proteome</keyword>
<dbReference type="PANTHER" id="PTHR23293:SF9">
    <property type="entry name" value="FAD SYNTHASE"/>
    <property type="match status" value="1"/>
</dbReference>
<dbReference type="InterPro" id="IPR014729">
    <property type="entry name" value="Rossmann-like_a/b/a_fold"/>
</dbReference>
<dbReference type="Pfam" id="PF00994">
    <property type="entry name" value="MoCF_biosynth"/>
    <property type="match status" value="1"/>
</dbReference>
<dbReference type="CDD" id="cd00885">
    <property type="entry name" value="cinA"/>
    <property type="match status" value="1"/>
</dbReference>
<dbReference type="Gene3D" id="3.40.980.10">
    <property type="entry name" value="MoaB/Mog-like domain"/>
    <property type="match status" value="1"/>
</dbReference>
<evidence type="ECO:0000256" key="10">
    <source>
        <dbReference type="ARBA" id="ARBA00022840"/>
    </source>
</evidence>
<reference evidence="16 17" key="1">
    <citation type="submission" date="2025-05" db="UniProtKB">
        <authorList>
            <consortium name="RefSeq"/>
        </authorList>
    </citation>
    <scope>IDENTIFICATION</scope>
    <source>
        <tissue evidence="16 17">Whole body</tissue>
    </source>
</reference>
<dbReference type="EC" id="2.7.7.2" evidence="3"/>
<evidence type="ECO:0000256" key="11">
    <source>
        <dbReference type="ARBA" id="ARBA00031145"/>
    </source>
</evidence>
<evidence type="ECO:0000313" key="17">
    <source>
        <dbReference type="RefSeq" id="XP_015176768.1"/>
    </source>
</evidence>
<organism evidence="15 16">
    <name type="scientific">Polistes dominula</name>
    <name type="common">European paper wasp</name>
    <name type="synonym">Vespa dominula</name>
    <dbReference type="NCBI Taxonomy" id="743375"/>
    <lineage>
        <taxon>Eukaryota</taxon>
        <taxon>Metazoa</taxon>
        <taxon>Ecdysozoa</taxon>
        <taxon>Arthropoda</taxon>
        <taxon>Hexapoda</taxon>
        <taxon>Insecta</taxon>
        <taxon>Pterygota</taxon>
        <taxon>Neoptera</taxon>
        <taxon>Endopterygota</taxon>
        <taxon>Hymenoptera</taxon>
        <taxon>Apocrita</taxon>
        <taxon>Aculeata</taxon>
        <taxon>Vespoidea</taxon>
        <taxon>Vespidae</taxon>
        <taxon>Polistinae</taxon>
        <taxon>Polistini</taxon>
        <taxon>Polistes</taxon>
    </lineage>
</organism>
<dbReference type="SUPFAM" id="SSF52402">
    <property type="entry name" value="Adenine nucleotide alpha hydrolases-like"/>
    <property type="match status" value="1"/>
</dbReference>
<dbReference type="RefSeq" id="XP_015176770.1">
    <property type="nucleotide sequence ID" value="XM_015321284.1"/>
</dbReference>
<dbReference type="Gene3D" id="3.40.50.620">
    <property type="entry name" value="HUPs"/>
    <property type="match status" value="1"/>
</dbReference>
<keyword evidence="8" id="KW-0547">Nucleotide-binding</keyword>
<dbReference type="NCBIfam" id="TIGR00177">
    <property type="entry name" value="molyb_syn"/>
    <property type="match status" value="1"/>
</dbReference>
<dbReference type="InterPro" id="IPR036425">
    <property type="entry name" value="MoaB/Mog-like_dom_sf"/>
</dbReference>
<protein>
    <recommendedName>
        <fullName evidence="3">FAD synthase</fullName>
        <ecNumber evidence="3">2.7.7.2</ecNumber>
    </recommendedName>
    <alternativeName>
        <fullName evidence="11">FAD pyrophosphorylase</fullName>
    </alternativeName>
    <alternativeName>
        <fullName evidence="12">FMN adenylyltransferase</fullName>
    </alternativeName>
</protein>
<comment type="similarity">
    <text evidence="2">In the N-terminal section; belongs to the MoaB/Mog family.</text>
</comment>
<evidence type="ECO:0000256" key="6">
    <source>
        <dbReference type="ARBA" id="ARBA00022679"/>
    </source>
</evidence>
<evidence type="ECO:0000256" key="5">
    <source>
        <dbReference type="ARBA" id="ARBA00022643"/>
    </source>
</evidence>
<evidence type="ECO:0000256" key="1">
    <source>
        <dbReference type="ARBA" id="ARBA00004726"/>
    </source>
</evidence>
<dbReference type="GeneID" id="107066554"/>
<keyword evidence="6" id="KW-0808">Transferase</keyword>
<comment type="catalytic activity">
    <reaction evidence="13">
        <text>FMN + ATP + H(+) = FAD + diphosphate</text>
        <dbReference type="Rhea" id="RHEA:17237"/>
        <dbReference type="ChEBI" id="CHEBI:15378"/>
        <dbReference type="ChEBI" id="CHEBI:30616"/>
        <dbReference type="ChEBI" id="CHEBI:33019"/>
        <dbReference type="ChEBI" id="CHEBI:57692"/>
        <dbReference type="ChEBI" id="CHEBI:58210"/>
        <dbReference type="EC" id="2.7.7.2"/>
    </reaction>
</comment>
<keyword evidence="4" id="KW-0285">Flavoprotein</keyword>
<comment type="pathway">
    <text evidence="1">Cofactor biosynthesis; FAD biosynthesis; FAD from FMN: step 1/1.</text>
</comment>
<dbReference type="Proteomes" id="UP000694924">
    <property type="component" value="Unplaced"/>
</dbReference>
<evidence type="ECO:0000256" key="12">
    <source>
        <dbReference type="ARBA" id="ARBA00031871"/>
    </source>
</evidence>
<keyword evidence="7" id="KW-0548">Nucleotidyltransferase</keyword>
<dbReference type="CDD" id="cd23948">
    <property type="entry name" value="FAD_synthase"/>
    <property type="match status" value="1"/>
</dbReference>
<dbReference type="InterPro" id="IPR001453">
    <property type="entry name" value="MoaB/Mog_dom"/>
</dbReference>
<sequence length="465" mass="52480">MEHVYTAGLIVIGDEILRGQIVDTNTSYLARKLRATGVKLCKVTVVPDIVEEIAQEVSEASKKYSIVFTSGGVGPTHDDVTYEGIAKALELKLEVHQELLNFYKRLLSGKTELERLSIVPSPCELIYVNSTEDYAVIKTSNIYILPGSPKYFKPAVDTIMPKLSKGNPLYFDYVDIESDELSLLKILDEQVRHWEGKVNIGSYPQGESNIANPFVRITFEGLESDVTEAKKKLISCIPMNIVRSKRFSIEQAELIINNSKEEYVQNAIDVLKQCYDKYNANEIFLSFNGGKDCTVVLHLTACICALRNVSPPLCLYVPTDPFPEMETFIEEAANYYGLELIRMKPPLRLALDKLLSNKKYLKASLMGMRKGDPGAEKLEAFSFTDPGWPNLMRVNPILDWSYSQVWQFIRKHKVPYCSLYDKGYTSIGTKTKTLPNPLLKDPQNPSTYLPAYTLSEVSAERHGRE</sequence>
<dbReference type="PANTHER" id="PTHR23293">
    <property type="entry name" value="FAD SYNTHETASE-RELATED FMN ADENYLYLTRANSFERASE"/>
    <property type="match status" value="1"/>
</dbReference>
<evidence type="ECO:0000313" key="18">
    <source>
        <dbReference type="RefSeq" id="XP_015176770.1"/>
    </source>
</evidence>
<dbReference type="RefSeq" id="XP_015176768.1">
    <property type="nucleotide sequence ID" value="XM_015321282.1"/>
</dbReference>
<keyword evidence="9" id="KW-0274">FAD</keyword>
<evidence type="ECO:0000313" key="15">
    <source>
        <dbReference type="Proteomes" id="UP000694924"/>
    </source>
</evidence>
<proteinExistence type="inferred from homology"/>
<name>A0ABM1I980_POLDO</name>
<dbReference type="InterPro" id="IPR056596">
    <property type="entry name" value="FLAD1_M"/>
</dbReference>
<evidence type="ECO:0000256" key="3">
    <source>
        <dbReference type="ARBA" id="ARBA00012393"/>
    </source>
</evidence>
<dbReference type="RefSeq" id="XP_015176767.1">
    <property type="nucleotide sequence ID" value="XM_015321281.1"/>
</dbReference>
<evidence type="ECO:0000256" key="2">
    <source>
        <dbReference type="ARBA" id="ARBA00007589"/>
    </source>
</evidence>
<dbReference type="Pfam" id="PF24102">
    <property type="entry name" value="FLAD1_M"/>
    <property type="match status" value="1"/>
</dbReference>
<evidence type="ECO:0000256" key="13">
    <source>
        <dbReference type="ARBA" id="ARBA00049494"/>
    </source>
</evidence>
<evidence type="ECO:0000259" key="14">
    <source>
        <dbReference type="SMART" id="SM00852"/>
    </source>
</evidence>
<evidence type="ECO:0000313" key="16">
    <source>
        <dbReference type="RefSeq" id="XP_015176767.1"/>
    </source>
</evidence>
<accession>A0ABM1I980</accession>
<dbReference type="SMART" id="SM00852">
    <property type="entry name" value="MoCF_biosynth"/>
    <property type="match status" value="1"/>
</dbReference>
<dbReference type="InterPro" id="IPR002500">
    <property type="entry name" value="PAPS_reduct_dom"/>
</dbReference>
<evidence type="ECO:0000256" key="7">
    <source>
        <dbReference type="ARBA" id="ARBA00022695"/>
    </source>
</evidence>
<dbReference type="Pfam" id="PF01507">
    <property type="entry name" value="PAPS_reduct"/>
    <property type="match status" value="2"/>
</dbReference>
<keyword evidence="5" id="KW-0288">FMN</keyword>
<gene>
    <name evidence="16 17 18" type="primary">LOC107066554</name>
</gene>
<feature type="domain" description="MoaB/Mog" evidence="14">
    <location>
        <begin position="8"/>
        <end position="166"/>
    </location>
</feature>
<evidence type="ECO:0000256" key="4">
    <source>
        <dbReference type="ARBA" id="ARBA00022630"/>
    </source>
</evidence>
<dbReference type="SUPFAM" id="SSF53218">
    <property type="entry name" value="Molybdenum cofactor biosynthesis proteins"/>
    <property type="match status" value="1"/>
</dbReference>
<evidence type="ECO:0000256" key="9">
    <source>
        <dbReference type="ARBA" id="ARBA00022827"/>
    </source>
</evidence>
<keyword evidence="10" id="KW-0067">ATP-binding</keyword>
<evidence type="ECO:0000256" key="8">
    <source>
        <dbReference type="ARBA" id="ARBA00022741"/>
    </source>
</evidence>